<accession>G5AAK8</accession>
<gene>
    <name evidence="2" type="ORF">PHYSODRAFT_434005</name>
</gene>
<evidence type="ECO:0000256" key="1">
    <source>
        <dbReference type="SAM" id="Phobius"/>
    </source>
</evidence>
<feature type="transmembrane region" description="Helical" evidence="1">
    <location>
        <begin position="128"/>
        <end position="150"/>
    </location>
</feature>
<feature type="transmembrane region" description="Helical" evidence="1">
    <location>
        <begin position="63"/>
        <end position="84"/>
    </location>
</feature>
<dbReference type="KEGG" id="psoj:PHYSODRAFT_434005"/>
<keyword evidence="1" id="KW-1133">Transmembrane helix</keyword>
<dbReference type="EMBL" id="JH159162">
    <property type="protein sequence ID" value="EGZ07637.1"/>
    <property type="molecule type" value="Genomic_DNA"/>
</dbReference>
<dbReference type="Proteomes" id="UP000002640">
    <property type="component" value="Unassembled WGS sequence"/>
</dbReference>
<dbReference type="AlphaFoldDB" id="G5AAK8"/>
<keyword evidence="1" id="KW-0812">Transmembrane</keyword>
<keyword evidence="1" id="KW-0472">Membrane</keyword>
<feature type="transmembrane region" description="Helical" evidence="1">
    <location>
        <begin position="250"/>
        <end position="271"/>
    </location>
</feature>
<dbReference type="OMA" id="VNTNCKL"/>
<dbReference type="RefSeq" id="XP_009537203.1">
    <property type="nucleotide sequence ID" value="XM_009538908.1"/>
</dbReference>
<sequence>SARGGQYSVERLLALEEYTRQTPLSRVLFVVVGTFLPVEIFVLCQEAVPLQDPALGWRANYGFWVRAAIVFASVLYVVTVQAKYFLKNFVISRCQLLLLITSVVILQISLGVDVACAANGWFPIPFAAIVMAPASYVISIASFCAVVGMPAAREILKDRDRLVRFGSFVATQQSSMLIYPAYQALFHATVNTNCKLLVTLLLPVIKRVVKNIALRCVTHMEDMMPEIVIFTVDFLNALYLATSMETARSFSTVGLIILIDVMQSTMVLLSLHRRTVHISRDL</sequence>
<feature type="transmembrane region" description="Helical" evidence="1">
    <location>
        <begin position="96"/>
        <end position="122"/>
    </location>
</feature>
<feature type="transmembrane region" description="Helical" evidence="1">
    <location>
        <begin position="24"/>
        <end position="43"/>
    </location>
</feature>
<organism evidence="2 3">
    <name type="scientific">Phytophthora sojae (strain P6497)</name>
    <name type="common">Soybean stem and root rot agent</name>
    <name type="synonym">Phytophthora megasperma f. sp. glycines</name>
    <dbReference type="NCBI Taxonomy" id="1094619"/>
    <lineage>
        <taxon>Eukaryota</taxon>
        <taxon>Sar</taxon>
        <taxon>Stramenopiles</taxon>
        <taxon>Oomycota</taxon>
        <taxon>Peronosporomycetes</taxon>
        <taxon>Peronosporales</taxon>
        <taxon>Peronosporaceae</taxon>
        <taxon>Phytophthora</taxon>
    </lineage>
</organism>
<feature type="non-terminal residue" evidence="2">
    <location>
        <position position="282"/>
    </location>
</feature>
<dbReference type="GeneID" id="20652403"/>
<feature type="transmembrane region" description="Helical" evidence="1">
    <location>
        <begin position="226"/>
        <end position="244"/>
    </location>
</feature>
<proteinExistence type="predicted"/>
<name>G5AAK8_PHYSP</name>
<protein>
    <submittedName>
        <fullName evidence="2">Uncharacterized protein</fullName>
    </submittedName>
</protein>
<reference evidence="2 3" key="1">
    <citation type="journal article" date="2006" name="Science">
        <title>Phytophthora genome sequences uncover evolutionary origins and mechanisms of pathogenesis.</title>
        <authorList>
            <person name="Tyler B.M."/>
            <person name="Tripathy S."/>
            <person name="Zhang X."/>
            <person name="Dehal P."/>
            <person name="Jiang R.H."/>
            <person name="Aerts A."/>
            <person name="Arredondo F.D."/>
            <person name="Baxter L."/>
            <person name="Bensasson D."/>
            <person name="Beynon J.L."/>
            <person name="Chapman J."/>
            <person name="Damasceno C.M."/>
            <person name="Dorrance A.E."/>
            <person name="Dou D."/>
            <person name="Dickerman A.W."/>
            <person name="Dubchak I.L."/>
            <person name="Garbelotto M."/>
            <person name="Gijzen M."/>
            <person name="Gordon S.G."/>
            <person name="Govers F."/>
            <person name="Grunwald N.J."/>
            <person name="Huang W."/>
            <person name="Ivors K.L."/>
            <person name="Jones R.W."/>
            <person name="Kamoun S."/>
            <person name="Krampis K."/>
            <person name="Lamour K.H."/>
            <person name="Lee M.K."/>
            <person name="McDonald W.H."/>
            <person name="Medina M."/>
            <person name="Meijer H.J."/>
            <person name="Nordberg E.K."/>
            <person name="Maclean D.J."/>
            <person name="Ospina-Giraldo M.D."/>
            <person name="Morris P.F."/>
            <person name="Phuntumart V."/>
            <person name="Putnam N.H."/>
            <person name="Rash S."/>
            <person name="Rose J.K."/>
            <person name="Sakihama Y."/>
            <person name="Salamov A.A."/>
            <person name="Savidor A."/>
            <person name="Scheuring C.F."/>
            <person name="Smith B.M."/>
            <person name="Sobral B.W."/>
            <person name="Terry A."/>
            <person name="Torto-Alalibo T.A."/>
            <person name="Win J."/>
            <person name="Xu Z."/>
            <person name="Zhang H."/>
            <person name="Grigoriev I.V."/>
            <person name="Rokhsar D.S."/>
            <person name="Boore J.L."/>
        </authorList>
    </citation>
    <scope>NUCLEOTIDE SEQUENCE [LARGE SCALE GENOMIC DNA]</scope>
    <source>
        <strain evidence="2 3">P6497</strain>
    </source>
</reference>
<evidence type="ECO:0000313" key="3">
    <source>
        <dbReference type="Proteomes" id="UP000002640"/>
    </source>
</evidence>
<feature type="non-terminal residue" evidence="2">
    <location>
        <position position="1"/>
    </location>
</feature>
<dbReference type="InParanoid" id="G5AAK8"/>
<evidence type="ECO:0000313" key="2">
    <source>
        <dbReference type="EMBL" id="EGZ07637.1"/>
    </source>
</evidence>
<keyword evidence="3" id="KW-1185">Reference proteome</keyword>